<comment type="caution">
    <text evidence="2">The sequence shown here is derived from an EMBL/GenBank/DDBJ whole genome shotgun (WGS) entry which is preliminary data.</text>
</comment>
<organism evidence="2 3">
    <name type="scientific">Papaver atlanticum</name>
    <dbReference type="NCBI Taxonomy" id="357466"/>
    <lineage>
        <taxon>Eukaryota</taxon>
        <taxon>Viridiplantae</taxon>
        <taxon>Streptophyta</taxon>
        <taxon>Embryophyta</taxon>
        <taxon>Tracheophyta</taxon>
        <taxon>Spermatophyta</taxon>
        <taxon>Magnoliopsida</taxon>
        <taxon>Ranunculales</taxon>
        <taxon>Papaveraceae</taxon>
        <taxon>Papaveroideae</taxon>
        <taxon>Papaver</taxon>
    </lineage>
</organism>
<feature type="region of interest" description="Disordered" evidence="1">
    <location>
        <begin position="64"/>
        <end position="86"/>
    </location>
</feature>
<gene>
    <name evidence="2" type="ORF">MKW98_006357</name>
</gene>
<sequence>MDSHKPTSIWKSVQPIDTFQIIEALRMEIEVQRRLSDQAEEAWFFFARFCTTDPSAPLGLTVCGREGSTDPHGHGRPVRHEKKMIGTDPLPTVSFCLYKNRPLHPTDVSGFLRYTHRQHPAASKARWPALPNA</sequence>
<accession>A0AAD4X305</accession>
<dbReference type="AlphaFoldDB" id="A0AAD4X305"/>
<reference evidence="2" key="1">
    <citation type="submission" date="2022-04" db="EMBL/GenBank/DDBJ databases">
        <title>A functionally conserved STORR gene fusion in Papaver species that diverged 16.8 million years ago.</title>
        <authorList>
            <person name="Catania T."/>
        </authorList>
    </citation>
    <scope>NUCLEOTIDE SEQUENCE</scope>
    <source>
        <strain evidence="2">S-188037</strain>
    </source>
</reference>
<protein>
    <submittedName>
        <fullName evidence="2">Uncharacterized protein</fullName>
    </submittedName>
</protein>
<dbReference type="Proteomes" id="UP001202328">
    <property type="component" value="Unassembled WGS sequence"/>
</dbReference>
<dbReference type="EMBL" id="JAJJMB010017971">
    <property type="protein sequence ID" value="KAI3833258.1"/>
    <property type="molecule type" value="Genomic_DNA"/>
</dbReference>
<evidence type="ECO:0000313" key="3">
    <source>
        <dbReference type="Proteomes" id="UP001202328"/>
    </source>
</evidence>
<evidence type="ECO:0000313" key="2">
    <source>
        <dbReference type="EMBL" id="KAI3833258.1"/>
    </source>
</evidence>
<keyword evidence="3" id="KW-1185">Reference proteome</keyword>
<proteinExistence type="predicted"/>
<evidence type="ECO:0000256" key="1">
    <source>
        <dbReference type="SAM" id="MobiDB-lite"/>
    </source>
</evidence>
<name>A0AAD4X305_9MAGN</name>